<keyword evidence="3" id="KW-1185">Reference proteome</keyword>
<dbReference type="EMBL" id="JAUSVL010000001">
    <property type="protein sequence ID" value="MDQ0291738.1"/>
    <property type="molecule type" value="Genomic_DNA"/>
</dbReference>
<dbReference type="AlphaFoldDB" id="A0AAE3VJS1"/>
<dbReference type="InterPro" id="IPR012902">
    <property type="entry name" value="N_methyl_site"/>
</dbReference>
<dbReference type="PANTHER" id="PTHR30093">
    <property type="entry name" value="GENERAL SECRETION PATHWAY PROTEIN G"/>
    <property type="match status" value="1"/>
</dbReference>
<dbReference type="SUPFAM" id="SSF54523">
    <property type="entry name" value="Pili subunits"/>
    <property type="match status" value="1"/>
</dbReference>
<feature type="domain" description="DUF1559" evidence="1">
    <location>
        <begin position="32"/>
        <end position="128"/>
    </location>
</feature>
<dbReference type="Pfam" id="PF07963">
    <property type="entry name" value="N_methyl"/>
    <property type="match status" value="1"/>
</dbReference>
<dbReference type="NCBIfam" id="TIGR04294">
    <property type="entry name" value="pre_pil_HX9DG"/>
    <property type="match status" value="1"/>
</dbReference>
<dbReference type="InterPro" id="IPR045584">
    <property type="entry name" value="Pilin-like"/>
</dbReference>
<dbReference type="InterPro" id="IPR011453">
    <property type="entry name" value="DUF1559"/>
</dbReference>
<protein>
    <submittedName>
        <fullName evidence="2">Prepilin-type processing-associated H-X9-DG protein/prepilin-type N-terminal cleavage/methylation domain-containing protein</fullName>
    </submittedName>
</protein>
<dbReference type="Pfam" id="PF07596">
    <property type="entry name" value="SBP_bac_10"/>
    <property type="match status" value="1"/>
</dbReference>
<gene>
    <name evidence="2" type="ORF">J3R75_003845</name>
</gene>
<dbReference type="RefSeq" id="WP_307264964.1">
    <property type="nucleotide sequence ID" value="NZ_JAUSVL010000001.1"/>
</dbReference>
<sequence length="224" mass="25143">MKKTRTFTLIELLVVIAIIAILAAMLLPALTKARDKARTISCTSQLKQIGLSWQIYNGDHNNMTMAHDIDAARWLSEFGSTNTNTNKWRMLLIPYIGDKKTLLCPNGNLTVTSADTMSNQLTHHYGYNSKIQSKIDSSITKPSNTIAFSDCVFWLCDGGTNYMPYAGNAAHRGTWPSFSSEPYPSPAWYRHANGSNLLFSDGHVEFHNYLTILAQQAVWLTYQQ</sequence>
<name>A0AAE3VJS1_9BACT</name>
<proteinExistence type="predicted"/>
<reference evidence="2" key="1">
    <citation type="submission" date="2023-07" db="EMBL/GenBank/DDBJ databases">
        <title>Genomic Encyclopedia of Type Strains, Phase IV (KMG-IV): sequencing the most valuable type-strain genomes for metagenomic binning, comparative biology and taxonomic classification.</title>
        <authorList>
            <person name="Goeker M."/>
        </authorList>
    </citation>
    <scope>NUCLEOTIDE SEQUENCE</scope>
    <source>
        <strain evidence="2">DSM 24202</strain>
    </source>
</reference>
<dbReference type="NCBIfam" id="TIGR02532">
    <property type="entry name" value="IV_pilin_GFxxxE"/>
    <property type="match status" value="1"/>
</dbReference>
<evidence type="ECO:0000313" key="2">
    <source>
        <dbReference type="EMBL" id="MDQ0291738.1"/>
    </source>
</evidence>
<dbReference type="InterPro" id="IPR027558">
    <property type="entry name" value="Pre_pil_HX9DG_C"/>
</dbReference>
<evidence type="ECO:0000259" key="1">
    <source>
        <dbReference type="Pfam" id="PF07596"/>
    </source>
</evidence>
<comment type="caution">
    <text evidence="2">The sequence shown here is derived from an EMBL/GenBank/DDBJ whole genome shotgun (WGS) entry which is preliminary data.</text>
</comment>
<organism evidence="2 3">
    <name type="scientific">Oligosphaera ethanolica</name>
    <dbReference type="NCBI Taxonomy" id="760260"/>
    <lineage>
        <taxon>Bacteria</taxon>
        <taxon>Pseudomonadati</taxon>
        <taxon>Lentisphaerota</taxon>
        <taxon>Oligosphaeria</taxon>
        <taxon>Oligosphaerales</taxon>
        <taxon>Oligosphaeraceae</taxon>
        <taxon>Oligosphaera</taxon>
    </lineage>
</organism>
<dbReference type="Proteomes" id="UP001238163">
    <property type="component" value="Unassembled WGS sequence"/>
</dbReference>
<dbReference type="Gene3D" id="3.30.700.10">
    <property type="entry name" value="Glycoprotein, Type 4 Pilin"/>
    <property type="match status" value="1"/>
</dbReference>
<accession>A0AAE3VJS1</accession>
<evidence type="ECO:0000313" key="3">
    <source>
        <dbReference type="Proteomes" id="UP001238163"/>
    </source>
</evidence>